<feature type="region of interest" description="Disordered" evidence="1">
    <location>
        <begin position="86"/>
        <end position="108"/>
    </location>
</feature>
<name>A0A6G1DYK9_9ORYZ</name>
<dbReference type="SUPFAM" id="SSF46565">
    <property type="entry name" value="Chaperone J-domain"/>
    <property type="match status" value="1"/>
</dbReference>
<dbReference type="InterPro" id="IPR036869">
    <property type="entry name" value="J_dom_sf"/>
</dbReference>
<accession>A0A6G1DYK9</accession>
<dbReference type="InterPro" id="IPR050817">
    <property type="entry name" value="DjlA_DnaK_co-chaperone"/>
</dbReference>
<organism evidence="3 4">
    <name type="scientific">Oryza meyeriana var. granulata</name>
    <dbReference type="NCBI Taxonomy" id="110450"/>
    <lineage>
        <taxon>Eukaryota</taxon>
        <taxon>Viridiplantae</taxon>
        <taxon>Streptophyta</taxon>
        <taxon>Embryophyta</taxon>
        <taxon>Tracheophyta</taxon>
        <taxon>Spermatophyta</taxon>
        <taxon>Magnoliopsida</taxon>
        <taxon>Liliopsida</taxon>
        <taxon>Poales</taxon>
        <taxon>Poaceae</taxon>
        <taxon>BOP clade</taxon>
        <taxon>Oryzoideae</taxon>
        <taxon>Oryzeae</taxon>
        <taxon>Oryzinae</taxon>
        <taxon>Oryza</taxon>
        <taxon>Oryza meyeriana</taxon>
    </lineage>
</organism>
<evidence type="ECO:0000313" key="4">
    <source>
        <dbReference type="Proteomes" id="UP000479710"/>
    </source>
</evidence>
<dbReference type="PANTHER" id="PTHR24074">
    <property type="entry name" value="CO-CHAPERONE PROTEIN DJLA"/>
    <property type="match status" value="1"/>
</dbReference>
<evidence type="ECO:0000256" key="1">
    <source>
        <dbReference type="SAM" id="MobiDB-lite"/>
    </source>
</evidence>
<protein>
    <recommendedName>
        <fullName evidence="2">J domain-containing protein</fullName>
    </recommendedName>
</protein>
<gene>
    <name evidence="3" type="ORF">E2562_020613</name>
</gene>
<dbReference type="Gene3D" id="1.10.287.110">
    <property type="entry name" value="DnaJ domain"/>
    <property type="match status" value="1"/>
</dbReference>
<reference evidence="3 4" key="1">
    <citation type="submission" date="2019-11" db="EMBL/GenBank/DDBJ databases">
        <title>Whole genome sequence of Oryza granulata.</title>
        <authorList>
            <person name="Li W."/>
        </authorList>
    </citation>
    <scope>NUCLEOTIDE SEQUENCE [LARGE SCALE GENOMIC DNA]</scope>
    <source>
        <strain evidence="4">cv. Menghai</strain>
        <tissue evidence="3">Leaf</tissue>
    </source>
</reference>
<dbReference type="EMBL" id="SPHZ02000005">
    <property type="protein sequence ID" value="KAF0917501.1"/>
    <property type="molecule type" value="Genomic_DNA"/>
</dbReference>
<dbReference type="Pfam" id="PF00226">
    <property type="entry name" value="DnaJ"/>
    <property type="match status" value="1"/>
</dbReference>
<dbReference type="OrthoDB" id="660685at2759"/>
<dbReference type="CDD" id="cd06257">
    <property type="entry name" value="DnaJ"/>
    <property type="match status" value="1"/>
</dbReference>
<comment type="caution">
    <text evidence="3">The sequence shown here is derived from an EMBL/GenBank/DDBJ whole genome shotgun (WGS) entry which is preliminary data.</text>
</comment>
<dbReference type="PRINTS" id="PR00625">
    <property type="entry name" value="JDOMAIN"/>
</dbReference>
<dbReference type="GO" id="GO:0005783">
    <property type="term" value="C:endoplasmic reticulum"/>
    <property type="evidence" value="ECO:0007669"/>
    <property type="project" value="UniProtKB-ARBA"/>
</dbReference>
<feature type="domain" description="J" evidence="2">
    <location>
        <begin position="6"/>
        <end position="76"/>
    </location>
</feature>
<dbReference type="Proteomes" id="UP000479710">
    <property type="component" value="Unassembled WGS sequence"/>
</dbReference>
<proteinExistence type="predicted"/>
<sequence length="182" mass="19057">MAGDDDHYRKLGIGRDASKAEVKIAFCRLAQLHHPDRHAISDAAARDAAASRFRRVYDAYRVLYDDTARAASGGYGHGGGGAASSSSSGRAGYGHTRSGAGASSSSSSGGYSGYGYTHDGATGSSSSSYNYYSYSSRRRGGATSGWSSYGYGYGRCSGLSRPTPPSMSLPMFFVFWLPSAMG</sequence>
<dbReference type="PROSITE" id="PS50076">
    <property type="entry name" value="DNAJ_2"/>
    <property type="match status" value="1"/>
</dbReference>
<evidence type="ECO:0000313" key="3">
    <source>
        <dbReference type="EMBL" id="KAF0917501.1"/>
    </source>
</evidence>
<keyword evidence="4" id="KW-1185">Reference proteome</keyword>
<dbReference type="InterPro" id="IPR001623">
    <property type="entry name" value="DnaJ_domain"/>
</dbReference>
<evidence type="ECO:0000259" key="2">
    <source>
        <dbReference type="PROSITE" id="PS50076"/>
    </source>
</evidence>
<dbReference type="AlphaFoldDB" id="A0A6G1DYK9"/>
<dbReference type="SMART" id="SM00271">
    <property type="entry name" value="DnaJ"/>
    <property type="match status" value="1"/>
</dbReference>